<evidence type="ECO:0000313" key="3">
    <source>
        <dbReference type="Proteomes" id="UP000321960"/>
    </source>
</evidence>
<evidence type="ECO:0000313" key="4">
    <source>
        <dbReference type="Proteomes" id="UP001156856"/>
    </source>
</evidence>
<dbReference type="AlphaFoldDB" id="A0A512J9J3"/>
<reference evidence="2" key="4">
    <citation type="submission" date="2023-01" db="EMBL/GenBank/DDBJ databases">
        <title>Draft genome sequence of Methylobacterium oxalidis strain NBRC 107715.</title>
        <authorList>
            <person name="Sun Q."/>
            <person name="Mori K."/>
        </authorList>
    </citation>
    <scope>NUCLEOTIDE SEQUENCE</scope>
    <source>
        <strain evidence="2">NBRC 107715</strain>
    </source>
</reference>
<gene>
    <name evidence="2" type="ORF">GCM10007888_46370</name>
    <name evidence="1" type="ORF">MOX02_46790</name>
</gene>
<dbReference type="InterPro" id="IPR024064">
    <property type="entry name" value="FdhE-like_sf"/>
</dbReference>
<reference evidence="2" key="1">
    <citation type="journal article" date="2014" name="Int. J. Syst. Evol. Microbiol.">
        <title>Complete genome of a new Firmicutes species belonging to the dominant human colonic microbiota ('Ruminococcus bicirculans') reveals two chromosomes and a selective capacity to utilize plant glucans.</title>
        <authorList>
            <consortium name="NISC Comparative Sequencing Program"/>
            <person name="Wegmann U."/>
            <person name="Louis P."/>
            <person name="Goesmann A."/>
            <person name="Henrissat B."/>
            <person name="Duncan S.H."/>
            <person name="Flint H.J."/>
        </authorList>
    </citation>
    <scope>NUCLEOTIDE SEQUENCE</scope>
    <source>
        <strain evidence="2">NBRC 107715</strain>
    </source>
</reference>
<dbReference type="EMBL" id="BSPK01000100">
    <property type="protein sequence ID" value="GLS66255.1"/>
    <property type="molecule type" value="Genomic_DNA"/>
</dbReference>
<evidence type="ECO:0000313" key="1">
    <source>
        <dbReference type="EMBL" id="GEP06641.1"/>
    </source>
</evidence>
<reference evidence="4" key="2">
    <citation type="journal article" date="2019" name="Int. J. Syst. Evol. Microbiol.">
        <title>The Global Catalogue of Microorganisms (GCM) 10K type strain sequencing project: providing services to taxonomists for standard genome sequencing and annotation.</title>
        <authorList>
            <consortium name="The Broad Institute Genomics Platform"/>
            <consortium name="The Broad Institute Genome Sequencing Center for Infectious Disease"/>
            <person name="Wu L."/>
            <person name="Ma J."/>
        </authorList>
    </citation>
    <scope>NUCLEOTIDE SEQUENCE [LARGE SCALE GENOMIC DNA]</scope>
    <source>
        <strain evidence="4">NBRC 107715</strain>
    </source>
</reference>
<keyword evidence="4" id="KW-1185">Reference proteome</keyword>
<accession>A0A512J9J3</accession>
<dbReference type="Proteomes" id="UP000321960">
    <property type="component" value="Unassembled WGS sequence"/>
</dbReference>
<proteinExistence type="predicted"/>
<protein>
    <submittedName>
        <fullName evidence="1">Uncharacterized protein</fullName>
    </submittedName>
</protein>
<organism evidence="1 3">
    <name type="scientific">Methylobacterium oxalidis</name>
    <dbReference type="NCBI Taxonomy" id="944322"/>
    <lineage>
        <taxon>Bacteria</taxon>
        <taxon>Pseudomonadati</taxon>
        <taxon>Pseudomonadota</taxon>
        <taxon>Alphaproteobacteria</taxon>
        <taxon>Hyphomicrobiales</taxon>
        <taxon>Methylobacteriaceae</taxon>
        <taxon>Methylobacterium</taxon>
    </lineage>
</organism>
<dbReference type="EMBL" id="BJZU01000111">
    <property type="protein sequence ID" value="GEP06641.1"/>
    <property type="molecule type" value="Genomic_DNA"/>
</dbReference>
<dbReference type="Proteomes" id="UP001156856">
    <property type="component" value="Unassembled WGS sequence"/>
</dbReference>
<comment type="caution">
    <text evidence="1">The sequence shown here is derived from an EMBL/GenBank/DDBJ whole genome shotgun (WGS) entry which is preliminary data.</text>
</comment>
<evidence type="ECO:0000313" key="2">
    <source>
        <dbReference type="EMBL" id="GLS66255.1"/>
    </source>
</evidence>
<name>A0A512J9J3_9HYPH</name>
<dbReference type="SUPFAM" id="SSF144020">
    <property type="entry name" value="FdhE-like"/>
    <property type="match status" value="1"/>
</dbReference>
<sequence>MTLAPVRTVSDWRASGYRGLRILRCPQCGSGTHQTWEELDAEPNEDVVEVARRVRCHGCEQPPAGLAVATYRDVTDISREERTIGSISSA</sequence>
<reference evidence="1 3" key="3">
    <citation type="submission" date="2019-07" db="EMBL/GenBank/DDBJ databases">
        <title>Whole genome shotgun sequence of Methylobacterium oxalidis NBRC 107715.</title>
        <authorList>
            <person name="Hosoyama A."/>
            <person name="Uohara A."/>
            <person name="Ohji S."/>
            <person name="Ichikawa N."/>
        </authorList>
    </citation>
    <scope>NUCLEOTIDE SEQUENCE [LARGE SCALE GENOMIC DNA]</scope>
    <source>
        <strain evidence="1 3">NBRC 107715</strain>
    </source>
</reference>